<dbReference type="Proteomes" id="UP001482620">
    <property type="component" value="Unassembled WGS sequence"/>
</dbReference>
<accession>A0ABV0UT66</accession>
<keyword evidence="3" id="KW-1185">Reference proteome</keyword>
<feature type="transmembrane region" description="Helical" evidence="1">
    <location>
        <begin position="35"/>
        <end position="61"/>
    </location>
</feature>
<reference evidence="2 3" key="1">
    <citation type="submission" date="2021-06" db="EMBL/GenBank/DDBJ databases">
        <authorList>
            <person name="Palmer J.M."/>
        </authorList>
    </citation>
    <scope>NUCLEOTIDE SEQUENCE [LARGE SCALE GENOMIC DNA]</scope>
    <source>
        <strain evidence="3">if_2019</strain>
        <tissue evidence="2">Muscle</tissue>
    </source>
</reference>
<gene>
    <name evidence="2" type="ORF">ILYODFUR_008602</name>
</gene>
<keyword evidence="1" id="KW-0472">Membrane</keyword>
<sequence>MTVITVPDNFRFYVEAVVEDIPLCIPGSVSSRTHLVNVFCSVLEICVIITVSLCMCMCMCVRVRACVCHMYRDVLPIFMYIKPKYRTNNPCVTLGVKFFLPSS</sequence>
<evidence type="ECO:0000313" key="2">
    <source>
        <dbReference type="EMBL" id="MEQ2247363.1"/>
    </source>
</evidence>
<proteinExistence type="predicted"/>
<organism evidence="2 3">
    <name type="scientific">Ilyodon furcidens</name>
    <name type="common">goldbreast splitfin</name>
    <dbReference type="NCBI Taxonomy" id="33524"/>
    <lineage>
        <taxon>Eukaryota</taxon>
        <taxon>Metazoa</taxon>
        <taxon>Chordata</taxon>
        <taxon>Craniata</taxon>
        <taxon>Vertebrata</taxon>
        <taxon>Euteleostomi</taxon>
        <taxon>Actinopterygii</taxon>
        <taxon>Neopterygii</taxon>
        <taxon>Teleostei</taxon>
        <taxon>Neoteleostei</taxon>
        <taxon>Acanthomorphata</taxon>
        <taxon>Ovalentaria</taxon>
        <taxon>Atherinomorphae</taxon>
        <taxon>Cyprinodontiformes</taxon>
        <taxon>Goodeidae</taxon>
        <taxon>Ilyodon</taxon>
    </lineage>
</organism>
<evidence type="ECO:0000256" key="1">
    <source>
        <dbReference type="SAM" id="Phobius"/>
    </source>
</evidence>
<protein>
    <submittedName>
        <fullName evidence="2">Uncharacterized protein</fullName>
    </submittedName>
</protein>
<name>A0ABV0UT66_9TELE</name>
<comment type="caution">
    <text evidence="2">The sequence shown here is derived from an EMBL/GenBank/DDBJ whole genome shotgun (WGS) entry which is preliminary data.</text>
</comment>
<keyword evidence="1" id="KW-0812">Transmembrane</keyword>
<keyword evidence="1" id="KW-1133">Transmembrane helix</keyword>
<evidence type="ECO:0000313" key="3">
    <source>
        <dbReference type="Proteomes" id="UP001482620"/>
    </source>
</evidence>
<dbReference type="EMBL" id="JAHRIQ010081681">
    <property type="protein sequence ID" value="MEQ2247363.1"/>
    <property type="molecule type" value="Genomic_DNA"/>
</dbReference>